<accession>A0A817WZL6</accession>
<dbReference type="AlphaFoldDB" id="A0A817WZL6"/>
<dbReference type="Proteomes" id="UP000663872">
    <property type="component" value="Unassembled WGS sequence"/>
</dbReference>
<dbReference type="EMBL" id="CAJNYT010000653">
    <property type="protein sequence ID" value="CAF3361434.1"/>
    <property type="molecule type" value="Genomic_DNA"/>
</dbReference>
<gene>
    <name evidence="1" type="ORF">GRG538_LOCUS6469</name>
</gene>
<comment type="caution">
    <text evidence="1">The sequence shown here is derived from an EMBL/GenBank/DDBJ whole genome shotgun (WGS) entry which is preliminary data.</text>
</comment>
<evidence type="ECO:0000313" key="1">
    <source>
        <dbReference type="EMBL" id="CAF3361434.1"/>
    </source>
</evidence>
<name>A0A817WZL6_9BILA</name>
<sequence>MQLRSTTAPLEITQRRYASVDLRKKFSNSTTNT</sequence>
<protein>
    <submittedName>
        <fullName evidence="1">Uncharacterized protein</fullName>
    </submittedName>
</protein>
<organism evidence="1 2">
    <name type="scientific">Rotaria socialis</name>
    <dbReference type="NCBI Taxonomy" id="392032"/>
    <lineage>
        <taxon>Eukaryota</taxon>
        <taxon>Metazoa</taxon>
        <taxon>Spiralia</taxon>
        <taxon>Gnathifera</taxon>
        <taxon>Rotifera</taxon>
        <taxon>Eurotatoria</taxon>
        <taxon>Bdelloidea</taxon>
        <taxon>Philodinida</taxon>
        <taxon>Philodinidae</taxon>
        <taxon>Rotaria</taxon>
    </lineage>
</organism>
<evidence type="ECO:0000313" key="2">
    <source>
        <dbReference type="Proteomes" id="UP000663872"/>
    </source>
</evidence>
<reference evidence="1" key="1">
    <citation type="submission" date="2021-02" db="EMBL/GenBank/DDBJ databases">
        <authorList>
            <person name="Nowell W R."/>
        </authorList>
    </citation>
    <scope>NUCLEOTIDE SEQUENCE</scope>
</reference>
<feature type="non-terminal residue" evidence="1">
    <location>
        <position position="1"/>
    </location>
</feature>
<proteinExistence type="predicted"/>
<feature type="non-terminal residue" evidence="1">
    <location>
        <position position="33"/>
    </location>
</feature>